<dbReference type="PANTHER" id="PTHR35093">
    <property type="entry name" value="OUTER MEMBRANE PROTEIN NMB0088-RELATED"/>
    <property type="match status" value="1"/>
</dbReference>
<dbReference type="Pfam" id="PF03349">
    <property type="entry name" value="Toluene_X"/>
    <property type="match status" value="1"/>
</dbReference>
<dbReference type="GO" id="GO:0009279">
    <property type="term" value="C:cell outer membrane"/>
    <property type="evidence" value="ECO:0007669"/>
    <property type="project" value="UniProtKB-SubCell"/>
</dbReference>
<feature type="chain" id="PRO_5015412996" evidence="8">
    <location>
        <begin position="20"/>
        <end position="460"/>
    </location>
</feature>
<dbReference type="GO" id="GO:0015483">
    <property type="term" value="F:long-chain fatty acid transporting porin activity"/>
    <property type="evidence" value="ECO:0007669"/>
    <property type="project" value="TreeGrafter"/>
</dbReference>
<organism evidence="9 10">
    <name type="scientific">Polaribacter gangjinensis</name>
    <dbReference type="NCBI Taxonomy" id="574710"/>
    <lineage>
        <taxon>Bacteria</taxon>
        <taxon>Pseudomonadati</taxon>
        <taxon>Bacteroidota</taxon>
        <taxon>Flavobacteriia</taxon>
        <taxon>Flavobacteriales</taxon>
        <taxon>Flavobacteriaceae</taxon>
    </lineage>
</organism>
<comment type="similarity">
    <text evidence="2">Belongs to the OmpP1/FadL family.</text>
</comment>
<evidence type="ECO:0000256" key="4">
    <source>
        <dbReference type="ARBA" id="ARBA00022692"/>
    </source>
</evidence>
<keyword evidence="6" id="KW-0472">Membrane</keyword>
<keyword evidence="9" id="KW-0675">Receptor</keyword>
<proteinExistence type="inferred from homology"/>
<dbReference type="Proteomes" id="UP000237608">
    <property type="component" value="Unassembled WGS sequence"/>
</dbReference>
<dbReference type="Gene3D" id="2.40.160.60">
    <property type="entry name" value="Outer membrane protein transport protein (OMPP1/FadL/TodX)"/>
    <property type="match status" value="1"/>
</dbReference>
<comment type="subcellular location">
    <subcellularLocation>
        <location evidence="1">Cell outer membrane</location>
        <topology evidence="1">Multi-pass membrane protein</topology>
    </subcellularLocation>
</comment>
<evidence type="ECO:0000313" key="10">
    <source>
        <dbReference type="Proteomes" id="UP000237608"/>
    </source>
</evidence>
<keyword evidence="10" id="KW-1185">Reference proteome</keyword>
<evidence type="ECO:0000256" key="1">
    <source>
        <dbReference type="ARBA" id="ARBA00004571"/>
    </source>
</evidence>
<protein>
    <submittedName>
        <fullName evidence="9">Hemin receptor</fullName>
    </submittedName>
</protein>
<dbReference type="EMBL" id="MSCL01000001">
    <property type="protein sequence ID" value="PQJ75183.1"/>
    <property type="molecule type" value="Genomic_DNA"/>
</dbReference>
<dbReference type="InterPro" id="IPR005017">
    <property type="entry name" value="OMPP1/FadL/TodX"/>
</dbReference>
<dbReference type="PANTHER" id="PTHR35093:SF8">
    <property type="entry name" value="OUTER MEMBRANE PROTEIN NMB0088-RELATED"/>
    <property type="match status" value="1"/>
</dbReference>
<dbReference type="RefSeq" id="WP_105046325.1">
    <property type="nucleotide sequence ID" value="NZ_CP150662.1"/>
</dbReference>
<keyword evidence="7" id="KW-0998">Cell outer membrane</keyword>
<evidence type="ECO:0000256" key="5">
    <source>
        <dbReference type="ARBA" id="ARBA00022729"/>
    </source>
</evidence>
<dbReference type="OrthoDB" id="9765571at2"/>
<name>A0A2S7WC49_9FLAO</name>
<keyword evidence="4" id="KW-0812">Transmembrane</keyword>
<dbReference type="SUPFAM" id="SSF56935">
    <property type="entry name" value="Porins"/>
    <property type="match status" value="1"/>
</dbReference>
<reference evidence="9 10" key="1">
    <citation type="submission" date="2016-12" db="EMBL/GenBank/DDBJ databases">
        <title>Trade-off between light-utilization and light-protection in marine flavobacteria.</title>
        <authorList>
            <person name="Kumagai Y."/>
            <person name="Yoshizawa S."/>
            <person name="Kogure K."/>
            <person name="Iwasaki W."/>
        </authorList>
    </citation>
    <scope>NUCLEOTIDE SEQUENCE [LARGE SCALE GENOMIC DNA]</scope>
    <source>
        <strain evidence="9 10">KCTC 22729</strain>
    </source>
</reference>
<gene>
    <name evidence="9" type="ORF">BTO13_07950</name>
</gene>
<feature type="signal peptide" evidence="8">
    <location>
        <begin position="1"/>
        <end position="19"/>
    </location>
</feature>
<evidence type="ECO:0000256" key="7">
    <source>
        <dbReference type="ARBA" id="ARBA00023237"/>
    </source>
</evidence>
<dbReference type="AlphaFoldDB" id="A0A2S7WC49"/>
<comment type="caution">
    <text evidence="9">The sequence shown here is derived from an EMBL/GenBank/DDBJ whole genome shotgun (WGS) entry which is preliminary data.</text>
</comment>
<keyword evidence="5 8" id="KW-0732">Signal</keyword>
<accession>A0A2S7WC49</accession>
<evidence type="ECO:0000256" key="3">
    <source>
        <dbReference type="ARBA" id="ARBA00022452"/>
    </source>
</evidence>
<sequence length="460" mass="51125">MKKIIASAILLATVAATNAQSLGYQDLGILFSQNDNNGTARFTAMGGAFGALGGDISSININPAGLSVFNNSMFSGSFNSRSSDIIADYYGNRLTTQDQFIDLSQAGGVLVFDSAYRSNWSKFAMGFNYRITKDFTDGFIAQGNSGVATFVDFPLDTNTNPFVYDIADEQLFNNTYNGDLSEFNIGFSSVYQEKLHVGVSLNFYDLNFTQRSNLTEFNSDINGNELDANLYQENFTTGTGFSFNTGFIYKVNNSFRFGLSYQTPTWFSEIIEDSNIVNNDGYFGDTEIAVSNDNAVYNNTAGGFFPSQSLIYRLRTPSRLTASTAFVFGKIGLISVDYSNMNYTRTKLSGANFMQENQAFQNDFVNTHNFSIGTEWRFDKFSIRGGYRFEQSPDAFALNSDDLNEYSFGAGYNFGNFKLDFAYRTNNRTAAYNFYSGFNVNPANLTLDNRIFTASVSINL</sequence>
<evidence type="ECO:0000256" key="2">
    <source>
        <dbReference type="ARBA" id="ARBA00008163"/>
    </source>
</evidence>
<evidence type="ECO:0000256" key="8">
    <source>
        <dbReference type="SAM" id="SignalP"/>
    </source>
</evidence>
<keyword evidence="3" id="KW-1134">Transmembrane beta strand</keyword>
<evidence type="ECO:0000313" key="9">
    <source>
        <dbReference type="EMBL" id="PQJ75183.1"/>
    </source>
</evidence>
<evidence type="ECO:0000256" key="6">
    <source>
        <dbReference type="ARBA" id="ARBA00023136"/>
    </source>
</evidence>